<dbReference type="SUPFAM" id="SSF53474">
    <property type="entry name" value="alpha/beta-Hydrolases"/>
    <property type="match status" value="1"/>
</dbReference>
<keyword evidence="2" id="KW-1185">Reference proteome</keyword>
<comment type="caution">
    <text evidence="1">The sequence shown here is derived from an EMBL/GenBank/DDBJ whole genome shotgun (WGS) entry which is preliminary data.</text>
</comment>
<dbReference type="Proteomes" id="UP001595683">
    <property type="component" value="Unassembled WGS sequence"/>
</dbReference>
<dbReference type="InterPro" id="IPR001563">
    <property type="entry name" value="Peptidase_S10"/>
</dbReference>
<proteinExistence type="predicted"/>
<organism evidence="1 2">
    <name type="scientific">Novosphingobium pokkalii</name>
    <dbReference type="NCBI Taxonomy" id="1770194"/>
    <lineage>
        <taxon>Bacteria</taxon>
        <taxon>Pseudomonadati</taxon>
        <taxon>Pseudomonadota</taxon>
        <taxon>Alphaproteobacteria</taxon>
        <taxon>Sphingomonadales</taxon>
        <taxon>Sphingomonadaceae</taxon>
        <taxon>Novosphingobium</taxon>
    </lineage>
</organism>
<reference evidence="2" key="1">
    <citation type="journal article" date="2019" name="Int. J. Syst. Evol. Microbiol.">
        <title>The Global Catalogue of Microorganisms (GCM) 10K type strain sequencing project: providing services to taxonomists for standard genome sequencing and annotation.</title>
        <authorList>
            <consortium name="The Broad Institute Genomics Platform"/>
            <consortium name="The Broad Institute Genome Sequencing Center for Infectious Disease"/>
            <person name="Wu L."/>
            <person name="Ma J."/>
        </authorList>
    </citation>
    <scope>NUCLEOTIDE SEQUENCE [LARGE SCALE GENOMIC DNA]</scope>
    <source>
        <strain evidence="2">KCTC 42224</strain>
    </source>
</reference>
<sequence length="511" mass="54395">MALLMLGPIVIAPVHATGRSGILPPESRRQHDVTVNGQRLTVVAALERYQAQGRSGRPLGSVYLTSLTAYSDDSRRPVIFAFNGGPGSSSAYLNLGMMGLRRVQVSGPEARGPTGTIVDNHDTPLDVADIVLIDPIGTGFSRLASRGAAGETYSAVGDAAYIAGVIRQWLKRHHREAAPTFLAGESYGAQRVASILRVLSCDGERHCTPLRVEGAILISQSIEIVNTLQRPGNVTGIAAGFPTIAALAWYHRKVDRHDRSVDGVVADAFAFSSTYLSALYRANSLSVDERNAIAGKLAAFTGLPPAYFQKHLSITKDEYRHEAFRATGQVLGTYDARYLGPVRGAGDPSTKALDTAIAAKLSRVLNESVGVPVRYSYRVYNDALDGRWTYAPVATPFSSYDYAGELAAALRINPALKVLVAGGLYDTAASVGADAFLLNQWSVPATQTLSVHYPAGHMFYLDDASRVDFARAIRCFVGSRSIAACQAAAQGRGVPPGIGPLPSNGQPDLAP</sequence>
<dbReference type="Gene3D" id="3.40.50.1820">
    <property type="entry name" value="alpha/beta hydrolase"/>
    <property type="match status" value="1"/>
</dbReference>
<protein>
    <recommendedName>
        <fullName evidence="3">Carboxypeptidase C (Cathepsin A)</fullName>
    </recommendedName>
</protein>
<evidence type="ECO:0000313" key="1">
    <source>
        <dbReference type="EMBL" id="MFC3673774.1"/>
    </source>
</evidence>
<evidence type="ECO:0008006" key="3">
    <source>
        <dbReference type="Google" id="ProtNLM"/>
    </source>
</evidence>
<dbReference type="InterPro" id="IPR029058">
    <property type="entry name" value="AB_hydrolase_fold"/>
</dbReference>
<evidence type="ECO:0000313" key="2">
    <source>
        <dbReference type="Proteomes" id="UP001595683"/>
    </source>
</evidence>
<accession>A0ABV7V998</accession>
<dbReference type="Pfam" id="PF00450">
    <property type="entry name" value="Peptidase_S10"/>
    <property type="match status" value="1"/>
</dbReference>
<gene>
    <name evidence="1" type="ORF">ACFOOT_20335</name>
</gene>
<dbReference type="EMBL" id="JBHRYE010000052">
    <property type="protein sequence ID" value="MFC3673774.1"/>
    <property type="molecule type" value="Genomic_DNA"/>
</dbReference>
<name>A0ABV7V998_9SPHN</name>
<dbReference type="RefSeq" id="WP_191326213.1">
    <property type="nucleotide sequence ID" value="NZ_BMZP01000034.1"/>
</dbReference>